<sequence>MSARRRTSGREKRRTPKLRRSAQLLLGAMLTGASWVACTLNPQPIPPGDQPDSGGVSFPRGDSGAMLPRDAGDASPTDADAGPADAGVDASSDAGAADANDGD</sequence>
<evidence type="ECO:0000313" key="4">
    <source>
        <dbReference type="Proteomes" id="UP001370348"/>
    </source>
</evidence>
<dbReference type="Proteomes" id="UP001370348">
    <property type="component" value="Chromosome"/>
</dbReference>
<feature type="signal peptide" evidence="2">
    <location>
        <begin position="1"/>
        <end position="36"/>
    </location>
</feature>
<dbReference type="RefSeq" id="WP_394824322.1">
    <property type="nucleotide sequence ID" value="NZ_CP089984.1"/>
</dbReference>
<organism evidence="3 4">
    <name type="scientific">Pendulispora albinea</name>
    <dbReference type="NCBI Taxonomy" id="2741071"/>
    <lineage>
        <taxon>Bacteria</taxon>
        <taxon>Pseudomonadati</taxon>
        <taxon>Myxococcota</taxon>
        <taxon>Myxococcia</taxon>
        <taxon>Myxococcales</taxon>
        <taxon>Sorangiineae</taxon>
        <taxon>Pendulisporaceae</taxon>
        <taxon>Pendulispora</taxon>
    </lineage>
</organism>
<keyword evidence="2" id="KW-0732">Signal</keyword>
<evidence type="ECO:0000256" key="2">
    <source>
        <dbReference type="SAM" id="SignalP"/>
    </source>
</evidence>
<proteinExistence type="predicted"/>
<gene>
    <name evidence="3" type="ORF">LZC94_43600</name>
</gene>
<feature type="compositionally biased region" description="Low complexity" evidence="1">
    <location>
        <begin position="73"/>
        <end position="103"/>
    </location>
</feature>
<feature type="chain" id="PRO_5045467584" evidence="2">
    <location>
        <begin position="37"/>
        <end position="103"/>
    </location>
</feature>
<feature type="compositionally biased region" description="Basic residues" evidence="1">
    <location>
        <begin position="1"/>
        <end position="20"/>
    </location>
</feature>
<dbReference type="EMBL" id="CP089984">
    <property type="protein sequence ID" value="WXB14697.1"/>
    <property type="molecule type" value="Genomic_DNA"/>
</dbReference>
<feature type="region of interest" description="Disordered" evidence="1">
    <location>
        <begin position="1"/>
        <end position="21"/>
    </location>
</feature>
<evidence type="ECO:0000313" key="3">
    <source>
        <dbReference type="EMBL" id="WXB14697.1"/>
    </source>
</evidence>
<feature type="region of interest" description="Disordered" evidence="1">
    <location>
        <begin position="40"/>
        <end position="103"/>
    </location>
</feature>
<protein>
    <submittedName>
        <fullName evidence="3">Uncharacterized protein</fullName>
    </submittedName>
</protein>
<accession>A0ABZ2M038</accession>
<name>A0ABZ2M038_9BACT</name>
<reference evidence="3 4" key="1">
    <citation type="submission" date="2021-12" db="EMBL/GenBank/DDBJ databases">
        <title>Discovery of the Pendulisporaceae a myxobacterial family with distinct sporulation behavior and unique specialized metabolism.</title>
        <authorList>
            <person name="Garcia R."/>
            <person name="Popoff A."/>
            <person name="Bader C.D."/>
            <person name="Loehr J."/>
            <person name="Walesch S."/>
            <person name="Walt C."/>
            <person name="Boldt J."/>
            <person name="Bunk B."/>
            <person name="Haeckl F.J.F.P.J."/>
            <person name="Gunesch A.P."/>
            <person name="Birkelbach J."/>
            <person name="Nuebel U."/>
            <person name="Pietschmann T."/>
            <person name="Bach T."/>
            <person name="Mueller R."/>
        </authorList>
    </citation>
    <scope>NUCLEOTIDE SEQUENCE [LARGE SCALE GENOMIC DNA]</scope>
    <source>
        <strain evidence="3 4">MSr11954</strain>
    </source>
</reference>
<evidence type="ECO:0000256" key="1">
    <source>
        <dbReference type="SAM" id="MobiDB-lite"/>
    </source>
</evidence>
<keyword evidence="4" id="KW-1185">Reference proteome</keyword>